<dbReference type="KEGG" id="vg:40085807"/>
<dbReference type="GeneID" id="40085807"/>
<keyword evidence="2" id="KW-1185">Reference proteome</keyword>
<dbReference type="RefSeq" id="YP_009609722.1">
    <property type="nucleotide sequence ID" value="NC_041997.1"/>
</dbReference>
<accession>A0A218M2X8</accession>
<proteinExistence type="predicted"/>
<evidence type="ECO:0000313" key="2">
    <source>
        <dbReference type="Proteomes" id="UP000224101"/>
    </source>
</evidence>
<reference evidence="1 2" key="1">
    <citation type="submission" date="2017-08" db="EMBL/GenBank/DDBJ databases">
        <title>Characterization and complete genome sequence of novel bacteriophage infecting the causal agent of bacterial fruit blotch, Acidovorax citrulli.</title>
        <authorList>
            <person name="Midani A.R."/>
            <person name="Park S.-H."/>
            <person name="Choi T.-J."/>
        </authorList>
    </citation>
    <scope>NUCLEOTIDE SEQUENCE [LARGE SCALE GENOMIC DNA]</scope>
</reference>
<dbReference type="Proteomes" id="UP000224101">
    <property type="component" value="Segment"/>
</dbReference>
<protein>
    <submittedName>
        <fullName evidence="1">Uncharacterized protein</fullName>
    </submittedName>
</protein>
<organism evidence="1 2">
    <name type="scientific">Acidovorax phage ACP17</name>
    <dbReference type="NCBI Taxonomy" id="2010329"/>
    <lineage>
        <taxon>Viruses</taxon>
        <taxon>Duplodnaviria</taxon>
        <taxon>Heunggongvirae</taxon>
        <taxon>Uroviricota</taxon>
        <taxon>Caudoviricetes</taxon>
        <taxon>Busanvirus</taxon>
        <taxon>Busanvirus ACP17</taxon>
    </lineage>
</organism>
<dbReference type="EMBL" id="KY979132">
    <property type="protein sequence ID" value="ASD50402.1"/>
    <property type="molecule type" value="Genomic_DNA"/>
</dbReference>
<name>A0A218M2X8_9CAUD</name>
<evidence type="ECO:0000313" key="1">
    <source>
        <dbReference type="EMBL" id="ASD50402.1"/>
    </source>
</evidence>
<sequence length="132" mass="14714">MRTLFCDGGLGVDEVIAKAVETSVGHVYLNSNHSFLAYGEDKISQLLMRGYAVTYEYGNQGGLHPEPFPIEHPNLVHLRSVVVTKVRRGVGHYLKIDDLGFQNTNPGVWTFKPGNYAGFTPWSAYLKDDIVE</sequence>